<comment type="subcellular location">
    <subcellularLocation>
        <location evidence="3">Cytoplasm</location>
    </subcellularLocation>
</comment>
<gene>
    <name evidence="3" type="primary">ureD</name>
    <name evidence="4" type="ORF">PMH09_07025</name>
</gene>
<reference evidence="4 5" key="1">
    <citation type="submission" date="2023-01" db="EMBL/GenBank/DDBJ databases">
        <title>Novel diversity within Roseofilum (Cyanobacteria; Desertifilaceae) from marine benthic mats with descriptions of four novel species.</title>
        <authorList>
            <person name="Wang Y."/>
            <person name="Berthold D.E."/>
            <person name="Hu J."/>
            <person name="Lefler F.W."/>
            <person name="Laughinghouse H.D. IV."/>
        </authorList>
    </citation>
    <scope>NUCLEOTIDE SEQUENCE [LARGE SCALE GENOMIC DNA]</scope>
    <source>
        <strain evidence="4 5">BLCC-M143</strain>
    </source>
</reference>
<dbReference type="PANTHER" id="PTHR33643:SF1">
    <property type="entry name" value="UREASE ACCESSORY PROTEIN D"/>
    <property type="match status" value="1"/>
</dbReference>
<evidence type="ECO:0000313" key="4">
    <source>
        <dbReference type="EMBL" id="MDJ1182946.1"/>
    </source>
</evidence>
<organism evidence="4 5">
    <name type="scientific">Roseofilum casamattae BLCC-M143</name>
    <dbReference type="NCBI Taxonomy" id="3022442"/>
    <lineage>
        <taxon>Bacteria</taxon>
        <taxon>Bacillati</taxon>
        <taxon>Cyanobacteriota</taxon>
        <taxon>Cyanophyceae</taxon>
        <taxon>Desertifilales</taxon>
        <taxon>Desertifilaceae</taxon>
        <taxon>Roseofilum</taxon>
        <taxon>Roseofilum casamattae</taxon>
    </lineage>
</organism>
<dbReference type="PANTHER" id="PTHR33643">
    <property type="entry name" value="UREASE ACCESSORY PROTEIN D"/>
    <property type="match status" value="1"/>
</dbReference>
<keyword evidence="3" id="KW-0963">Cytoplasm</keyword>
<dbReference type="Proteomes" id="UP001232992">
    <property type="component" value="Unassembled WGS sequence"/>
</dbReference>
<dbReference type="EMBL" id="JAQOSQ010000005">
    <property type="protein sequence ID" value="MDJ1182946.1"/>
    <property type="molecule type" value="Genomic_DNA"/>
</dbReference>
<evidence type="ECO:0000256" key="2">
    <source>
        <dbReference type="ARBA" id="ARBA00023186"/>
    </source>
</evidence>
<comment type="caution">
    <text evidence="4">The sequence shown here is derived from an EMBL/GenBank/DDBJ whole genome shotgun (WGS) entry which is preliminary data.</text>
</comment>
<protein>
    <recommendedName>
        <fullName evidence="3">Urease accessory protein UreD</fullName>
    </recommendedName>
</protein>
<keyword evidence="2 3" id="KW-0143">Chaperone</keyword>
<dbReference type="Pfam" id="PF01774">
    <property type="entry name" value="UreD"/>
    <property type="match status" value="1"/>
</dbReference>
<dbReference type="RefSeq" id="WP_283757598.1">
    <property type="nucleotide sequence ID" value="NZ_JAQOSQ010000005.1"/>
</dbReference>
<sequence length="284" mass="31903">MIDSQRGQVSPEGWHGKLSVCYQSSGGRTYPEISEMVAPLKLYRPFYDRNCATSVLLHTAGGMVGGDRLSIAVRLMPNTQVFWTTPSAAKVYRSAGEWVQNDVRLTVEPGACLTWFPLETILYDGARYQQQVRIDRHPGALYCGWDLTRLGRTALGEGFDSGQWRSQISVFSQGIPVWIDAQASFASSGGLESEYGLAGFPVVATFYALGKEVSAATVRQIRELISSPSKQKFRFGVTRLPEGLVARYRGHSTSEGKRWFMEVWEILRREWGRDILSRPRIWPI</sequence>
<comment type="function">
    <text evidence="3">Required for maturation of urease via the functional incorporation of the urease nickel metallocenter.</text>
</comment>
<evidence type="ECO:0000256" key="1">
    <source>
        <dbReference type="ARBA" id="ARBA00007177"/>
    </source>
</evidence>
<comment type="similarity">
    <text evidence="1 3">Belongs to the UreD family.</text>
</comment>
<keyword evidence="3" id="KW-0996">Nickel insertion</keyword>
<proteinExistence type="inferred from homology"/>
<name>A0ABT7BWW2_9CYAN</name>
<accession>A0ABT7BWW2</accession>
<evidence type="ECO:0000256" key="3">
    <source>
        <dbReference type="HAMAP-Rule" id="MF_01384"/>
    </source>
</evidence>
<comment type="subunit">
    <text evidence="3">UreD, UreF and UreG form a complex that acts as a GTP-hydrolysis-dependent molecular chaperone, activating the urease apoprotein by helping to assemble the nickel containing metallocenter of UreC. The UreE protein probably delivers the nickel.</text>
</comment>
<evidence type="ECO:0000313" key="5">
    <source>
        <dbReference type="Proteomes" id="UP001232992"/>
    </source>
</evidence>
<keyword evidence="5" id="KW-1185">Reference proteome</keyword>
<dbReference type="HAMAP" id="MF_01384">
    <property type="entry name" value="UreD"/>
    <property type="match status" value="1"/>
</dbReference>
<dbReference type="InterPro" id="IPR002669">
    <property type="entry name" value="UreD"/>
</dbReference>